<comment type="caution">
    <text evidence="2">The sequence shown here is derived from an EMBL/GenBank/DDBJ whole genome shotgun (WGS) entry which is preliminary data.</text>
</comment>
<name>A0ABQ2P672_9NEIS</name>
<gene>
    <name evidence="2" type="ORF">GCM10010970_09060</name>
</gene>
<evidence type="ECO:0000313" key="2">
    <source>
        <dbReference type="EMBL" id="GGP19124.1"/>
    </source>
</evidence>
<keyword evidence="1" id="KW-0812">Transmembrane</keyword>
<keyword evidence="3" id="KW-1185">Reference proteome</keyword>
<proteinExistence type="predicted"/>
<protein>
    <recommendedName>
        <fullName evidence="4">Cytochrome c oxidase cbb3-type subunit 4</fullName>
    </recommendedName>
</protein>
<organism evidence="2 3">
    <name type="scientific">Silvimonas iriomotensis</name>
    <dbReference type="NCBI Taxonomy" id="449662"/>
    <lineage>
        <taxon>Bacteria</taxon>
        <taxon>Pseudomonadati</taxon>
        <taxon>Pseudomonadota</taxon>
        <taxon>Betaproteobacteria</taxon>
        <taxon>Neisseriales</taxon>
        <taxon>Chitinibacteraceae</taxon>
        <taxon>Silvimonas</taxon>
    </lineage>
</organism>
<reference evidence="3" key="1">
    <citation type="journal article" date="2019" name="Int. J. Syst. Evol. Microbiol.">
        <title>The Global Catalogue of Microorganisms (GCM) 10K type strain sequencing project: providing services to taxonomists for standard genome sequencing and annotation.</title>
        <authorList>
            <consortium name="The Broad Institute Genomics Platform"/>
            <consortium name="The Broad Institute Genome Sequencing Center for Infectious Disease"/>
            <person name="Wu L."/>
            <person name="Ma J."/>
        </authorList>
    </citation>
    <scope>NUCLEOTIDE SEQUENCE [LARGE SCALE GENOMIC DNA]</scope>
    <source>
        <strain evidence="3">CGMCC 1.8859</strain>
    </source>
</reference>
<evidence type="ECO:0000313" key="3">
    <source>
        <dbReference type="Proteomes" id="UP000637267"/>
    </source>
</evidence>
<evidence type="ECO:0000256" key="1">
    <source>
        <dbReference type="SAM" id="Phobius"/>
    </source>
</evidence>
<sequence>MEWQDLLRIGVTVLGFLCFVALIIWAFSKNTRAEMEEAGRAPLLDDDLPPSSSRQN</sequence>
<dbReference type="Proteomes" id="UP000637267">
    <property type="component" value="Unassembled WGS sequence"/>
</dbReference>
<dbReference type="Pfam" id="PF05545">
    <property type="entry name" value="FixQ"/>
    <property type="match status" value="1"/>
</dbReference>
<dbReference type="RefSeq" id="WP_188702760.1">
    <property type="nucleotide sequence ID" value="NZ_BMLX01000001.1"/>
</dbReference>
<evidence type="ECO:0008006" key="4">
    <source>
        <dbReference type="Google" id="ProtNLM"/>
    </source>
</evidence>
<keyword evidence="1" id="KW-1133">Transmembrane helix</keyword>
<dbReference type="EMBL" id="BMLX01000001">
    <property type="protein sequence ID" value="GGP19124.1"/>
    <property type="molecule type" value="Genomic_DNA"/>
</dbReference>
<feature type="transmembrane region" description="Helical" evidence="1">
    <location>
        <begin position="6"/>
        <end position="27"/>
    </location>
</feature>
<dbReference type="InterPro" id="IPR008621">
    <property type="entry name" value="Cbb3-typ_cyt_oxidase_comp"/>
</dbReference>
<keyword evidence="1" id="KW-0472">Membrane</keyword>
<accession>A0ABQ2P672</accession>